<reference evidence="1 2" key="2">
    <citation type="journal article" date="2011" name="J. Bacteriol.">
        <title>Genomes of three methylotrophs from a single niche uncover genetic and metabolic divergence of Methylophilaceae.</title>
        <authorList>
            <person name="Lapidus A."/>
            <person name="Clum A."/>
            <person name="Labutti K."/>
            <person name="Kaluzhnaya M.G."/>
            <person name="Lim S."/>
            <person name="Beck D.A."/>
            <person name="Glavina Del Rio T."/>
            <person name="Nolan M."/>
            <person name="Mavromatis K."/>
            <person name="Huntemann M."/>
            <person name="Lucas S."/>
            <person name="Lidstrom M.E."/>
            <person name="Ivanova N."/>
            <person name="Chistoserdova L."/>
        </authorList>
    </citation>
    <scope>NUCLEOTIDE SEQUENCE [LARGE SCALE GENOMIC DNA]</scope>
    <source>
        <strain evidence="1 2">301</strain>
    </source>
</reference>
<name>D7DJD7_METV0</name>
<accession>D7DJD7</accession>
<dbReference type="RefSeq" id="WP_013148484.1">
    <property type="nucleotide sequence ID" value="NC_014207.1"/>
</dbReference>
<dbReference type="EMBL" id="CP002056">
    <property type="protein sequence ID" value="ADI30172.1"/>
    <property type="molecule type" value="Genomic_DNA"/>
</dbReference>
<dbReference type="OrthoDB" id="8896989at2"/>
<evidence type="ECO:0000313" key="2">
    <source>
        <dbReference type="Proteomes" id="UP000000383"/>
    </source>
</evidence>
<protein>
    <recommendedName>
        <fullName evidence="3">Replication-relaxation</fullName>
    </recommendedName>
</protein>
<dbReference type="eggNOG" id="ENOG5033KCX">
    <property type="taxonomic scope" value="Bacteria"/>
</dbReference>
<reference evidence="2" key="1">
    <citation type="submission" date="2010-05" db="EMBL/GenBank/DDBJ databases">
        <title>Complete sequence of Methylotenera sp. 301.</title>
        <authorList>
            <person name="Lucas S."/>
            <person name="Copeland A."/>
            <person name="Lapidus A."/>
            <person name="Cheng J.-F."/>
            <person name="Bruce D."/>
            <person name="Goodwin L."/>
            <person name="Pitluck S."/>
            <person name="Clum A."/>
            <person name="Land M."/>
            <person name="Hauser L."/>
            <person name="Kyrpides N."/>
            <person name="Ivanova N."/>
            <person name="Chistoservova L."/>
            <person name="Kalyuzhnaya M."/>
            <person name="Woyke T."/>
        </authorList>
    </citation>
    <scope>NUCLEOTIDE SEQUENCE [LARGE SCALE GENOMIC DNA]</scope>
    <source>
        <strain evidence="2">301</strain>
    </source>
</reference>
<proteinExistence type="predicted"/>
<dbReference type="Proteomes" id="UP000000383">
    <property type="component" value="Chromosome"/>
</dbReference>
<dbReference type="HOGENOM" id="CLU_1052427_0_0_4"/>
<evidence type="ECO:0000313" key="1">
    <source>
        <dbReference type="EMBL" id="ADI30172.1"/>
    </source>
</evidence>
<organism evidence="1 2">
    <name type="scientific">Methylotenera versatilis (strain 301)</name>
    <dbReference type="NCBI Taxonomy" id="666681"/>
    <lineage>
        <taxon>Bacteria</taxon>
        <taxon>Pseudomonadati</taxon>
        <taxon>Pseudomonadota</taxon>
        <taxon>Betaproteobacteria</taxon>
        <taxon>Nitrosomonadales</taxon>
        <taxon>Methylophilaceae</taxon>
        <taxon>Methylotenera</taxon>
    </lineage>
</organism>
<keyword evidence="2" id="KW-1185">Reference proteome</keyword>
<evidence type="ECO:0008006" key="3">
    <source>
        <dbReference type="Google" id="ProtNLM"/>
    </source>
</evidence>
<dbReference type="AlphaFoldDB" id="D7DJD7"/>
<sequence length="265" mass="30528">MTKIDGQLLAQRNDMKLLKALHKFGWLRTRDIAALIWMTLRKVKLEPQFTSLTITPTSLRMAQRTLARLRRDHKVIRITAPDGSWIYGLAEAGACQLVNLEIPAKSGKDQVRRVSMSYYHHRRLANEIAILAKLQGYRVNSELEISSGNWLGGIDGILRKKADVLIRDGKQVWWIEVERSRRNRCDYAKLLNWLNTLWPNNQNTCMDAALPSGHILKKVVFVCSDAFINRITVDLKILGWDESLIQHRILPIRCLYLTGTKFIEV</sequence>
<gene>
    <name evidence="1" type="ordered locus">M301_1795</name>
</gene>
<dbReference type="KEGG" id="meh:M301_1795"/>